<organism evidence="12 13">
    <name type="scientific">Myriangium duriaei CBS 260.36</name>
    <dbReference type="NCBI Taxonomy" id="1168546"/>
    <lineage>
        <taxon>Eukaryota</taxon>
        <taxon>Fungi</taxon>
        <taxon>Dikarya</taxon>
        <taxon>Ascomycota</taxon>
        <taxon>Pezizomycotina</taxon>
        <taxon>Dothideomycetes</taxon>
        <taxon>Dothideomycetidae</taxon>
        <taxon>Myriangiales</taxon>
        <taxon>Myriangiaceae</taxon>
        <taxon>Myriangium</taxon>
    </lineage>
</organism>
<dbReference type="OrthoDB" id="429813at2759"/>
<name>A0A9P4J264_9PEZI</name>
<dbReference type="InterPro" id="IPR049492">
    <property type="entry name" value="BD-FAE-like_dom"/>
</dbReference>
<dbReference type="Pfam" id="PF08242">
    <property type="entry name" value="Methyltransf_12"/>
    <property type="match status" value="1"/>
</dbReference>
<dbReference type="GO" id="GO:0032259">
    <property type="term" value="P:methylation"/>
    <property type="evidence" value="ECO:0007669"/>
    <property type="project" value="UniProtKB-KW"/>
</dbReference>
<dbReference type="Pfam" id="PF02801">
    <property type="entry name" value="Ketoacyl-synt_C"/>
    <property type="match status" value="1"/>
</dbReference>
<evidence type="ECO:0000256" key="6">
    <source>
        <dbReference type="ARBA" id="ARBA00023268"/>
    </source>
</evidence>
<dbReference type="GO" id="GO:0006508">
    <property type="term" value="P:proteolysis"/>
    <property type="evidence" value="ECO:0007669"/>
    <property type="project" value="InterPro"/>
</dbReference>
<keyword evidence="4" id="KW-0489">Methyltransferase</keyword>
<evidence type="ECO:0000259" key="10">
    <source>
        <dbReference type="PROSITE" id="PS52004"/>
    </source>
</evidence>
<evidence type="ECO:0000313" key="12">
    <source>
        <dbReference type="EMBL" id="KAF2152735.1"/>
    </source>
</evidence>
<evidence type="ECO:0000259" key="9">
    <source>
        <dbReference type="PROSITE" id="PS50075"/>
    </source>
</evidence>
<dbReference type="Gene3D" id="3.10.129.110">
    <property type="entry name" value="Polyketide synthase dehydratase"/>
    <property type="match status" value="1"/>
</dbReference>
<keyword evidence="6" id="KW-0511">Multifunctional enzyme</keyword>
<dbReference type="InterPro" id="IPR006162">
    <property type="entry name" value="Ppantetheine_attach_site"/>
</dbReference>
<dbReference type="SMART" id="SM00825">
    <property type="entry name" value="PKS_KS"/>
    <property type="match status" value="1"/>
</dbReference>
<dbReference type="SMART" id="SM00827">
    <property type="entry name" value="PKS_AT"/>
    <property type="match status" value="1"/>
</dbReference>
<dbReference type="SUPFAM" id="SSF53335">
    <property type="entry name" value="S-adenosyl-L-methionine-dependent methyltransferases"/>
    <property type="match status" value="1"/>
</dbReference>
<sequence length="2610" mass="285513">MLAQPSLIAFGPVAKWPSSDRIHEISRRLRQDARLKPIIEEIDGLSALWRTLIHHAPALDAVPGEDRAKMLAELLRTGDAISDDIAKTNIMTMPMTVLTQIISYLDFLDGLVADNPHQLALALLKDGGGVQGFCAGLLNALGIASAHCEDEIIENAAISIRLAFCAGAFVDEDNLPHDENQSVLNLAVRWKASTTTEDFKEILAEFPDAYVAVTRDIRDVTITIPTALAGKVQETLQAHGISSIPAGFHGRYHTVDYQHAPSIIVESCDLQTSSYGRQEIVRSNSDAQILDNGNPVEAALRSILIDHADWYRTISTASAALKGSIENHYILAVGADAIPSSIAKTFTVINAGSAKSSSISSESIPRDLISGQGGFEQDGYPDRSIAVIGMSCKMPGADSVDEFWKLLTKGTSMLKKMPRDRFDPKDFTRSARELDFWGNFIEDIQSFDHKFFKKSAREAASMDPQQRLLLQAAYHALESSGYFASRSIDNDIGCYLGLCATDYDGNVGCHPPTAYSTTGTLRAFLSGKISHYFGWSGPSLTFDTACSSSAVAIHTACSALLAGECSQAVAGGVALFTTPYLYENLAAAHFLSPTGATKSFDASADGYCRGEGIGLVVLKRLSDALKDGDSILGVIAGSAINQNKNCVPITVPYSASQASLYEKVSKQAGIKPTDVTFVEAHGTGTPVGDPIEMESIRSTFGGSIRSSPLFVSSVKGNIGHLEGASGVAALIKALLQMQHRTACIQASFKTLNPRIPALEADKICIPTSNLPLPDGPLSACVNNYGAAGSNTALLLLEAPRISSSSAANMLLAPLSKFPFQISAASTNSLVEYCRRLLKYIDNDSFKAQSDSARLFASIAHGLSKRHNQTLTFATTFTSSNMSELKSSLTKITSVSEALKNRPSKLPVVLTFGGQVGQSVGLNKRLFDQYTLLRHHLDECDATLGSLGYPSLYPAIFQKENIEDVVTLQSSIFSLQYSSARAWLDSGLHVDGVIGHSLGQFAALCVSGVVSLKDGLKFVAGRASFMKEHWGSESGTMVAVEADKNTLERIQEAVMAEHSDATFEIACLNGQTSYVLVSDKLSIDYLQSELQKRGLKHKRLDVTHGFHSRFTDDLIPHLEDLASSLTFHNPDIHIETCTDAQTWSQPSGKLLAAHTRDPVYFGQAMERLESRLGACTFLEAGSTSSITSMARRAMQSYVAASHFVPVDLVSEFAADTLADTTASLWKFGHQVQFWGFHRLQRHDFDILHLPEYHFEKTKHWLHLIPPAPPAAAPAPSVATTQATPEPPAFLKLSKSGSGKHHFRSDPQSEELHQLAKGFDVVGVSKCWSSICVELTSRAIRILVGGDAPSIRYEDLRVQLPPQFPSNHPIELAMEDSAYGWTFYLSTSVGSAPSTEIARGSITIQTSDRLHDDKFSRYERLIDIDQIAAIVDNFDAVSVRGPMIPKILGLSAKYPGHLNNLKRVDCYKNKISAKVTAPQNIPEILKDCVAHPWLLDSFLQIAEVDANCIHDNVGGGSYSLSGIDHIEARRSGLLEFGNIRSAQQWDVLGFVSEQHECLAYDVFVFDNVTSKLEVILLGITYTQANNAASLANQQLPTSHSVEPRPPRIDAAPRIDTDKPGTKEQTSSEKKSKVKISKAPRTDPKRAIFDDVSRIVEGIADVPKDEIKGNLSFEDVGVDSLMMIEVIDEISKFFKKQLPIEDLEKLTDFDSLVNYLHGTGCQGSSCGAQDVEVDSDESDNAYDVSTAATSPISTPASTPPEELPMDGLAQKLSRIVAEHLEIEENLPLEANLGDNGLDSLLCIELANSLYKEFKVHVDMMQLDEKSTLEDLFRLTFGDQGGQTPALNPSLPSSTTEHNATVGDSRPESSVSDTAPRDLKKAHQAFEDMRNNMADYCQKTGFGDFWDAVYPDQAKLVEAYILEAFAALGGDVNKLSTGDNLPSIDALPKHKNLIKRMKKILVDGGILETADDETYGRSKQPVDRTSAAVLFERMLKKYPKHAAETRLLDVSGSRMVESLTGKQDPLALLFANKTNRGIMAEVYENAPMCQATTRFLSDFLAKALSVSNGGQPFRILEVGAGTGGTARYLINALLNRGVKFEYTFTDLSSSLVAQAKRLFRDQTNMHFMTLDCNKVPAELVGRFDVVVATNVIHATKDATTSVSNVEKLLRKDGLFCLVEFTTPLYWFDLVYGLLEGWWYFNDGRKHALADEAFWDRCLRTSGFDHVAWSGGNTRESQTMRLIVGFKGASDGQSSKEPAGEIFKRAGIWTETFTWKKAGSLELQADVYYPKIADEPGKKRPIALMIHGGGHLLFSRQDIPMKHVRTLLARGYLPVSVDYRLCPEMSLFEGPVTDCCDALKWAREVMPTMKYSGPSVTVDSQRLLALGWSSGGQLAMTLGHTAKTRGIKPPDVILPFYSPSDLEADFWSKPIFPAAAEEPPAEIWGELDSVLPSPILSYTPLNPQKRPCLSLTLKDDRARLILHMNWTGQSVNVLIRGLPSKSRLDPSDTTDWKHLPPPPVEEVRKCSPYYHILQGDYTTPTFMVHGNCDDWIPYQMTEKTVQALREKGVPTGILIPDQCGHAFDLFPQEDKLGVGWECIEKAYDFAEEQLAKIEG</sequence>
<feature type="region of interest" description="Disordered" evidence="8">
    <location>
        <begin position="1839"/>
        <end position="1875"/>
    </location>
</feature>
<dbReference type="Gene3D" id="3.40.50.1820">
    <property type="entry name" value="alpha/beta hydrolase"/>
    <property type="match status" value="1"/>
</dbReference>
<dbReference type="Gene3D" id="3.40.366.10">
    <property type="entry name" value="Malonyl-Coenzyme A Acyl Carrier Protein, domain 2"/>
    <property type="match status" value="2"/>
</dbReference>
<evidence type="ECO:0000256" key="5">
    <source>
        <dbReference type="ARBA" id="ARBA00022679"/>
    </source>
</evidence>
<comment type="pathway">
    <text evidence="1">Secondary metabolite biosynthesis; terpenoid biosynthesis.</text>
</comment>
<comment type="caution">
    <text evidence="12">The sequence shown here is derived from an EMBL/GenBank/DDBJ whole genome shotgun (WGS) entry which is preliminary data.</text>
</comment>
<accession>A0A9P4J264</accession>
<keyword evidence="13" id="KW-1185">Reference proteome</keyword>
<dbReference type="CDD" id="cd00833">
    <property type="entry name" value="PKS"/>
    <property type="match status" value="1"/>
</dbReference>
<dbReference type="Pfam" id="PF00550">
    <property type="entry name" value="PP-binding"/>
    <property type="match status" value="2"/>
</dbReference>
<dbReference type="CDD" id="cd02440">
    <property type="entry name" value="AdoMet_MTases"/>
    <property type="match status" value="1"/>
</dbReference>
<evidence type="ECO:0000259" key="11">
    <source>
        <dbReference type="PROSITE" id="PS52019"/>
    </source>
</evidence>
<dbReference type="InterPro" id="IPR029063">
    <property type="entry name" value="SAM-dependent_MTases_sf"/>
</dbReference>
<feature type="domain" description="PKS/mFAS DH" evidence="11">
    <location>
        <begin position="1285"/>
        <end position="1588"/>
    </location>
</feature>
<dbReference type="InterPro" id="IPR041068">
    <property type="entry name" value="HTH_51"/>
</dbReference>
<dbReference type="InterPro" id="IPR001227">
    <property type="entry name" value="Ac_transferase_dom_sf"/>
</dbReference>
<dbReference type="GO" id="GO:0004312">
    <property type="term" value="F:fatty acid synthase activity"/>
    <property type="evidence" value="ECO:0007669"/>
    <property type="project" value="TreeGrafter"/>
</dbReference>
<dbReference type="InterPro" id="IPR013217">
    <property type="entry name" value="Methyltransf_12"/>
</dbReference>
<dbReference type="Pfam" id="PF20434">
    <property type="entry name" value="BD-FAE"/>
    <property type="match status" value="1"/>
</dbReference>
<feature type="region of interest" description="N-terminal hotdog fold" evidence="7">
    <location>
        <begin position="1285"/>
        <end position="1407"/>
    </location>
</feature>
<dbReference type="GO" id="GO:0006633">
    <property type="term" value="P:fatty acid biosynthetic process"/>
    <property type="evidence" value="ECO:0007669"/>
    <property type="project" value="InterPro"/>
</dbReference>
<evidence type="ECO:0000256" key="8">
    <source>
        <dbReference type="SAM" id="MobiDB-lite"/>
    </source>
</evidence>
<dbReference type="InterPro" id="IPR014043">
    <property type="entry name" value="Acyl_transferase_dom"/>
</dbReference>
<gene>
    <name evidence="12" type="ORF">K461DRAFT_225874</name>
</gene>
<dbReference type="InterPro" id="IPR042104">
    <property type="entry name" value="PKS_dehydratase_sf"/>
</dbReference>
<evidence type="ECO:0000256" key="2">
    <source>
        <dbReference type="ARBA" id="ARBA00022450"/>
    </source>
</evidence>
<dbReference type="InterPro" id="IPR018201">
    <property type="entry name" value="Ketoacyl_synth_AS"/>
</dbReference>
<protein>
    <recommendedName>
        <fullName evidence="14">S-adenosyl-L-methionine-dependent N-methyltransferase</fullName>
    </recommendedName>
</protein>
<evidence type="ECO:0000313" key="13">
    <source>
        <dbReference type="Proteomes" id="UP000799439"/>
    </source>
</evidence>
<dbReference type="Proteomes" id="UP000799439">
    <property type="component" value="Unassembled WGS sequence"/>
</dbReference>
<proteinExistence type="predicted"/>
<dbReference type="Pfam" id="PF00109">
    <property type="entry name" value="ketoacyl-synt"/>
    <property type="match status" value="1"/>
</dbReference>
<dbReference type="GO" id="GO:0044550">
    <property type="term" value="P:secondary metabolite biosynthetic process"/>
    <property type="evidence" value="ECO:0007669"/>
    <property type="project" value="TreeGrafter"/>
</dbReference>
<dbReference type="InterPro" id="IPR014030">
    <property type="entry name" value="Ketoacyl_synth_N"/>
</dbReference>
<dbReference type="SUPFAM" id="SSF53474">
    <property type="entry name" value="alpha/beta-Hydrolases"/>
    <property type="match status" value="1"/>
</dbReference>
<keyword evidence="5" id="KW-0808">Transferase</keyword>
<dbReference type="InterPro" id="IPR016039">
    <property type="entry name" value="Thiolase-like"/>
</dbReference>
<dbReference type="PROSITE" id="PS00012">
    <property type="entry name" value="PHOSPHOPANTETHEINE"/>
    <property type="match status" value="1"/>
</dbReference>
<dbReference type="PROSITE" id="PS50075">
    <property type="entry name" value="CARRIER"/>
    <property type="match status" value="2"/>
</dbReference>
<keyword evidence="3" id="KW-0597">Phosphoprotein</keyword>
<dbReference type="Pfam" id="PF18558">
    <property type="entry name" value="HTH_51"/>
    <property type="match status" value="1"/>
</dbReference>
<dbReference type="InterPro" id="IPR029058">
    <property type="entry name" value="AB_hydrolase_fold"/>
</dbReference>
<evidence type="ECO:0000256" key="3">
    <source>
        <dbReference type="ARBA" id="ARBA00022553"/>
    </source>
</evidence>
<dbReference type="Gene3D" id="3.40.50.150">
    <property type="entry name" value="Vaccinia Virus protein VP39"/>
    <property type="match status" value="1"/>
</dbReference>
<keyword evidence="2" id="KW-0596">Phosphopantetheine</keyword>
<dbReference type="PROSITE" id="PS52019">
    <property type="entry name" value="PKS_MFAS_DH"/>
    <property type="match status" value="1"/>
</dbReference>
<dbReference type="PANTHER" id="PTHR43775:SF21">
    <property type="entry name" value="NON-REDUCING POLYKETIDE SYNTHASE AUSA-RELATED"/>
    <property type="match status" value="1"/>
</dbReference>
<dbReference type="InterPro" id="IPR016035">
    <property type="entry name" value="Acyl_Trfase/lysoPLipase"/>
</dbReference>
<dbReference type="InterPro" id="IPR014031">
    <property type="entry name" value="Ketoacyl_synth_C"/>
</dbReference>
<feature type="domain" description="Carrier" evidence="9">
    <location>
        <begin position="1643"/>
        <end position="1717"/>
    </location>
</feature>
<dbReference type="InterPro" id="IPR001375">
    <property type="entry name" value="Peptidase_S9_cat"/>
</dbReference>
<reference evidence="12" key="1">
    <citation type="journal article" date="2020" name="Stud. Mycol.">
        <title>101 Dothideomycetes genomes: a test case for predicting lifestyles and emergence of pathogens.</title>
        <authorList>
            <person name="Haridas S."/>
            <person name="Albert R."/>
            <person name="Binder M."/>
            <person name="Bloem J."/>
            <person name="Labutti K."/>
            <person name="Salamov A."/>
            <person name="Andreopoulos B."/>
            <person name="Baker S."/>
            <person name="Barry K."/>
            <person name="Bills G."/>
            <person name="Bluhm B."/>
            <person name="Cannon C."/>
            <person name="Castanera R."/>
            <person name="Culley D."/>
            <person name="Daum C."/>
            <person name="Ezra D."/>
            <person name="Gonzalez J."/>
            <person name="Henrissat B."/>
            <person name="Kuo A."/>
            <person name="Liang C."/>
            <person name="Lipzen A."/>
            <person name="Lutzoni F."/>
            <person name="Magnuson J."/>
            <person name="Mondo S."/>
            <person name="Nolan M."/>
            <person name="Ohm R."/>
            <person name="Pangilinan J."/>
            <person name="Park H.-J."/>
            <person name="Ramirez L."/>
            <person name="Alfaro M."/>
            <person name="Sun H."/>
            <person name="Tritt A."/>
            <person name="Yoshinaga Y."/>
            <person name="Zwiers L.-H."/>
            <person name="Turgeon B."/>
            <person name="Goodwin S."/>
            <person name="Spatafora J."/>
            <person name="Crous P."/>
            <person name="Grigoriev I."/>
        </authorList>
    </citation>
    <scope>NUCLEOTIDE SEQUENCE</scope>
    <source>
        <strain evidence="12">CBS 260.36</strain>
    </source>
</reference>
<evidence type="ECO:0000256" key="7">
    <source>
        <dbReference type="PROSITE-ProRule" id="PRU01363"/>
    </source>
</evidence>
<feature type="compositionally biased region" description="Basic and acidic residues" evidence="8">
    <location>
        <begin position="1599"/>
        <end position="1628"/>
    </location>
</feature>
<dbReference type="SUPFAM" id="SSF47336">
    <property type="entry name" value="ACP-like"/>
    <property type="match status" value="2"/>
</dbReference>
<dbReference type="InterPro" id="IPR020841">
    <property type="entry name" value="PKS_Beta-ketoAc_synthase_dom"/>
</dbReference>
<dbReference type="Gene3D" id="1.10.1200.10">
    <property type="entry name" value="ACP-like"/>
    <property type="match status" value="2"/>
</dbReference>
<dbReference type="PROSITE" id="PS00606">
    <property type="entry name" value="KS3_1"/>
    <property type="match status" value="1"/>
</dbReference>
<dbReference type="EMBL" id="ML996086">
    <property type="protein sequence ID" value="KAF2152735.1"/>
    <property type="molecule type" value="Genomic_DNA"/>
</dbReference>
<dbReference type="InterPro" id="IPR049900">
    <property type="entry name" value="PKS_mFAS_DH"/>
</dbReference>
<evidence type="ECO:0000256" key="1">
    <source>
        <dbReference type="ARBA" id="ARBA00004721"/>
    </source>
</evidence>
<feature type="region of interest" description="Disordered" evidence="8">
    <location>
        <begin position="1591"/>
        <end position="1637"/>
    </location>
</feature>
<dbReference type="InterPro" id="IPR032088">
    <property type="entry name" value="SAT"/>
</dbReference>
<dbReference type="InterPro" id="IPR009081">
    <property type="entry name" value="PP-bd_ACP"/>
</dbReference>
<feature type="region of interest" description="C-terminal hotdog fold" evidence="7">
    <location>
        <begin position="1433"/>
        <end position="1588"/>
    </location>
</feature>
<feature type="domain" description="Ketosynthase family 3 (KS3)" evidence="10">
    <location>
        <begin position="382"/>
        <end position="797"/>
    </location>
</feature>
<evidence type="ECO:0008006" key="14">
    <source>
        <dbReference type="Google" id="ProtNLM"/>
    </source>
</evidence>
<dbReference type="Gene3D" id="3.30.70.3290">
    <property type="match status" value="1"/>
</dbReference>
<dbReference type="PROSITE" id="PS52004">
    <property type="entry name" value="KS3_2"/>
    <property type="match status" value="1"/>
</dbReference>
<dbReference type="SUPFAM" id="SSF52151">
    <property type="entry name" value="FabD/lysophospholipase-like"/>
    <property type="match status" value="1"/>
</dbReference>
<dbReference type="GO" id="GO:0004315">
    <property type="term" value="F:3-oxoacyl-[acyl-carrier-protein] synthase activity"/>
    <property type="evidence" value="ECO:0007669"/>
    <property type="project" value="InterPro"/>
</dbReference>
<evidence type="ECO:0000256" key="4">
    <source>
        <dbReference type="ARBA" id="ARBA00022603"/>
    </source>
</evidence>
<comment type="caution">
    <text evidence="7">Lacks conserved residue(s) required for the propagation of feature annotation.</text>
</comment>
<dbReference type="Pfam" id="PF00698">
    <property type="entry name" value="Acyl_transf_1"/>
    <property type="match status" value="1"/>
</dbReference>
<feature type="domain" description="Carrier" evidence="9">
    <location>
        <begin position="1760"/>
        <end position="1836"/>
    </location>
</feature>
<dbReference type="Pfam" id="PF16073">
    <property type="entry name" value="SAT"/>
    <property type="match status" value="1"/>
</dbReference>
<feature type="compositionally biased region" description="Polar residues" evidence="8">
    <location>
        <begin position="1839"/>
        <end position="1855"/>
    </location>
</feature>
<dbReference type="InterPro" id="IPR050091">
    <property type="entry name" value="PKS_NRPS_Biosynth_Enz"/>
</dbReference>
<dbReference type="Pfam" id="PF00326">
    <property type="entry name" value="Peptidase_S9"/>
    <property type="match status" value="1"/>
</dbReference>
<dbReference type="SUPFAM" id="SSF53901">
    <property type="entry name" value="Thiolase-like"/>
    <property type="match status" value="1"/>
</dbReference>
<dbReference type="Gene3D" id="3.40.47.10">
    <property type="match status" value="1"/>
</dbReference>
<dbReference type="InterPro" id="IPR036736">
    <property type="entry name" value="ACP-like_sf"/>
</dbReference>
<dbReference type="GO" id="GO:0008236">
    <property type="term" value="F:serine-type peptidase activity"/>
    <property type="evidence" value="ECO:0007669"/>
    <property type="project" value="InterPro"/>
</dbReference>
<dbReference type="PANTHER" id="PTHR43775">
    <property type="entry name" value="FATTY ACID SYNTHASE"/>
    <property type="match status" value="1"/>
</dbReference>
<dbReference type="GO" id="GO:0008168">
    <property type="term" value="F:methyltransferase activity"/>
    <property type="evidence" value="ECO:0007669"/>
    <property type="project" value="UniProtKB-KW"/>
</dbReference>